<dbReference type="Proteomes" id="UP000053558">
    <property type="component" value="Unassembled WGS sequence"/>
</dbReference>
<dbReference type="InterPro" id="IPR019595">
    <property type="entry name" value="DUF2470"/>
</dbReference>
<feature type="domain" description="DUF2470" evidence="2">
    <location>
        <begin position="11"/>
        <end position="87"/>
    </location>
</feature>
<dbReference type="AlphaFoldDB" id="A0A5M3MMB3"/>
<dbReference type="PANTHER" id="PTHR37783:SF1">
    <property type="entry name" value="MEMBRANE PROTEIN, PUTATIVE (AFU_ORTHOLOGUE AFUA_1G04315)-RELATED"/>
    <property type="match status" value="1"/>
</dbReference>
<reference evidence="4" key="1">
    <citation type="journal article" date="2012" name="Science">
        <title>The Paleozoic origin of enzymatic lignin decomposition reconstructed from 31 fungal genomes.</title>
        <authorList>
            <person name="Floudas D."/>
            <person name="Binder M."/>
            <person name="Riley R."/>
            <person name="Barry K."/>
            <person name="Blanchette R.A."/>
            <person name="Henrissat B."/>
            <person name="Martinez A.T."/>
            <person name="Otillar R."/>
            <person name="Spatafora J.W."/>
            <person name="Yadav J.S."/>
            <person name="Aerts A."/>
            <person name="Benoit I."/>
            <person name="Boyd A."/>
            <person name="Carlson A."/>
            <person name="Copeland A."/>
            <person name="Coutinho P.M."/>
            <person name="de Vries R.P."/>
            <person name="Ferreira P."/>
            <person name="Findley K."/>
            <person name="Foster B."/>
            <person name="Gaskell J."/>
            <person name="Glotzer D."/>
            <person name="Gorecki P."/>
            <person name="Heitman J."/>
            <person name="Hesse C."/>
            <person name="Hori C."/>
            <person name="Igarashi K."/>
            <person name="Jurgens J.A."/>
            <person name="Kallen N."/>
            <person name="Kersten P."/>
            <person name="Kohler A."/>
            <person name="Kuees U."/>
            <person name="Kumar T.K.A."/>
            <person name="Kuo A."/>
            <person name="LaButti K."/>
            <person name="Larrondo L.F."/>
            <person name="Lindquist E."/>
            <person name="Ling A."/>
            <person name="Lombard V."/>
            <person name="Lucas S."/>
            <person name="Lundell T."/>
            <person name="Martin R."/>
            <person name="McLaughlin D.J."/>
            <person name="Morgenstern I."/>
            <person name="Morin E."/>
            <person name="Murat C."/>
            <person name="Nagy L.G."/>
            <person name="Nolan M."/>
            <person name="Ohm R.A."/>
            <person name="Patyshakuliyeva A."/>
            <person name="Rokas A."/>
            <person name="Ruiz-Duenas F.J."/>
            <person name="Sabat G."/>
            <person name="Salamov A."/>
            <person name="Samejima M."/>
            <person name="Schmutz J."/>
            <person name="Slot J.C."/>
            <person name="St John F."/>
            <person name="Stenlid J."/>
            <person name="Sun H."/>
            <person name="Sun S."/>
            <person name="Syed K."/>
            <person name="Tsang A."/>
            <person name="Wiebenga A."/>
            <person name="Young D."/>
            <person name="Pisabarro A."/>
            <person name="Eastwood D.C."/>
            <person name="Martin F."/>
            <person name="Cullen D."/>
            <person name="Grigoriev I.V."/>
            <person name="Hibbett D.S."/>
        </authorList>
    </citation>
    <scope>NUCLEOTIDE SEQUENCE [LARGE SCALE GENOMIC DNA]</scope>
    <source>
        <strain evidence="4">RWD-64-598 SS2</strain>
    </source>
</reference>
<dbReference type="OMA" id="AIDTKSM"/>
<feature type="transmembrane region" description="Helical" evidence="1">
    <location>
        <begin position="106"/>
        <end position="127"/>
    </location>
</feature>
<dbReference type="RefSeq" id="XP_007768996.1">
    <property type="nucleotide sequence ID" value="XM_007770806.1"/>
</dbReference>
<dbReference type="GeneID" id="19207828"/>
<keyword evidence="1" id="KW-0472">Membrane</keyword>
<dbReference type="OrthoDB" id="5553410at2759"/>
<sequence>MAANDTVASKSAFLCMYMSNHPDTLVAYVKHFGKVPGNVKSAKMTAIDQQAMTLSFEQVDGTGGIARVTFNPPLAGYEEVKPRLLGMKAEAQEALGMIKAPVLTSFSLPLSVSARGIGIVVVMFYFLCPPPAGDQTLFVPAQALHHKSLATFVVFSHIFEALWALYLCRKSVRGFVPTAMYAIATVILGYPVWRDIQRRVQEARIDSVMKVE</sequence>
<protein>
    <recommendedName>
        <fullName evidence="2">DUF2470 domain-containing protein</fullName>
    </recommendedName>
</protein>
<dbReference type="Pfam" id="PF10615">
    <property type="entry name" value="DUF2470"/>
    <property type="match status" value="1"/>
</dbReference>
<dbReference type="KEGG" id="cput:CONPUDRAFT_56826"/>
<dbReference type="InterPro" id="IPR028110">
    <property type="entry name" value="TMEM254"/>
</dbReference>
<proteinExistence type="predicted"/>
<name>A0A5M3MMB3_CONPW</name>
<comment type="caution">
    <text evidence="3">The sequence shown here is derived from an EMBL/GenBank/DDBJ whole genome shotgun (WGS) entry which is preliminary data.</text>
</comment>
<keyword evidence="1" id="KW-0812">Transmembrane</keyword>
<feature type="transmembrane region" description="Helical" evidence="1">
    <location>
        <begin position="147"/>
        <end position="168"/>
    </location>
</feature>
<feature type="transmembrane region" description="Helical" evidence="1">
    <location>
        <begin position="175"/>
        <end position="193"/>
    </location>
</feature>
<evidence type="ECO:0000313" key="3">
    <source>
        <dbReference type="EMBL" id="EIW80186.1"/>
    </source>
</evidence>
<accession>A0A5M3MMB3</accession>
<gene>
    <name evidence="3" type="ORF">CONPUDRAFT_56826</name>
</gene>
<evidence type="ECO:0000256" key="1">
    <source>
        <dbReference type="SAM" id="Phobius"/>
    </source>
</evidence>
<organism evidence="3 4">
    <name type="scientific">Coniophora puteana (strain RWD-64-598)</name>
    <name type="common">Brown rot fungus</name>
    <dbReference type="NCBI Taxonomy" id="741705"/>
    <lineage>
        <taxon>Eukaryota</taxon>
        <taxon>Fungi</taxon>
        <taxon>Dikarya</taxon>
        <taxon>Basidiomycota</taxon>
        <taxon>Agaricomycotina</taxon>
        <taxon>Agaricomycetes</taxon>
        <taxon>Agaricomycetidae</taxon>
        <taxon>Boletales</taxon>
        <taxon>Coniophorineae</taxon>
        <taxon>Coniophoraceae</taxon>
        <taxon>Coniophora</taxon>
    </lineage>
</organism>
<dbReference type="Pfam" id="PF14934">
    <property type="entry name" value="TMEM254"/>
    <property type="match status" value="1"/>
</dbReference>
<dbReference type="InterPro" id="IPR037119">
    <property type="entry name" value="Haem_oxidase_HugZ-like_sf"/>
</dbReference>
<keyword evidence="4" id="KW-1185">Reference proteome</keyword>
<keyword evidence="1" id="KW-1133">Transmembrane helix</keyword>
<dbReference type="PANTHER" id="PTHR37783">
    <property type="entry name" value="MEMBRANE PROTEIN, PUTATIVE (AFU_ORTHOLOGUE AFUA_1G04315)-RELATED"/>
    <property type="match status" value="1"/>
</dbReference>
<evidence type="ECO:0000259" key="2">
    <source>
        <dbReference type="Pfam" id="PF10615"/>
    </source>
</evidence>
<evidence type="ECO:0000313" key="4">
    <source>
        <dbReference type="Proteomes" id="UP000053558"/>
    </source>
</evidence>
<dbReference type="Gene3D" id="3.20.180.10">
    <property type="entry name" value="PNP-oxidase-like"/>
    <property type="match status" value="1"/>
</dbReference>
<dbReference type="EMBL" id="JH711579">
    <property type="protein sequence ID" value="EIW80186.1"/>
    <property type="molecule type" value="Genomic_DNA"/>
</dbReference>